<feature type="non-terminal residue" evidence="1">
    <location>
        <position position="1"/>
    </location>
</feature>
<reference evidence="1" key="1">
    <citation type="journal article" date="2015" name="Nature">
        <title>Complex archaea that bridge the gap between prokaryotes and eukaryotes.</title>
        <authorList>
            <person name="Spang A."/>
            <person name="Saw J.H."/>
            <person name="Jorgensen S.L."/>
            <person name="Zaremba-Niedzwiedzka K."/>
            <person name="Martijn J."/>
            <person name="Lind A.E."/>
            <person name="van Eijk R."/>
            <person name="Schleper C."/>
            <person name="Guy L."/>
            <person name="Ettema T.J."/>
        </authorList>
    </citation>
    <scope>NUCLEOTIDE SEQUENCE</scope>
</reference>
<dbReference type="EMBL" id="LAZR01042074">
    <property type="protein sequence ID" value="KKL10408.1"/>
    <property type="molecule type" value="Genomic_DNA"/>
</dbReference>
<gene>
    <name evidence="1" type="ORF">LCGC14_2556140</name>
</gene>
<organism evidence="1">
    <name type="scientific">marine sediment metagenome</name>
    <dbReference type="NCBI Taxonomy" id="412755"/>
    <lineage>
        <taxon>unclassified sequences</taxon>
        <taxon>metagenomes</taxon>
        <taxon>ecological metagenomes</taxon>
    </lineage>
</organism>
<name>A0A0F9DEJ8_9ZZZZ</name>
<accession>A0A0F9DEJ8</accession>
<proteinExistence type="predicted"/>
<protein>
    <submittedName>
        <fullName evidence="1">Uncharacterized protein</fullName>
    </submittedName>
</protein>
<evidence type="ECO:0000313" key="1">
    <source>
        <dbReference type="EMBL" id="KKL10408.1"/>
    </source>
</evidence>
<sequence length="113" mass="12321">MVQVGSLVRIEWAPFTKDGKEKKYVSVLEVLAPDATVPPSAPVDTGYRTPDQMQDAKALSEAVLLVNGVTFKVANVEEAVEAVLYAYNEFRDALNGKLEVKINAPGPEEVPFE</sequence>
<comment type="caution">
    <text evidence="1">The sequence shown here is derived from an EMBL/GenBank/DDBJ whole genome shotgun (WGS) entry which is preliminary data.</text>
</comment>
<dbReference type="AlphaFoldDB" id="A0A0F9DEJ8"/>